<name>A0ABP8B590_9SPHI</name>
<dbReference type="EMBL" id="BAABBY010000001">
    <property type="protein sequence ID" value="GAA4198367.1"/>
    <property type="molecule type" value="Genomic_DNA"/>
</dbReference>
<reference evidence="2" key="1">
    <citation type="journal article" date="2019" name="Int. J. Syst. Evol. Microbiol.">
        <title>The Global Catalogue of Microorganisms (GCM) 10K type strain sequencing project: providing services to taxonomists for standard genome sequencing and annotation.</title>
        <authorList>
            <consortium name="The Broad Institute Genomics Platform"/>
            <consortium name="The Broad Institute Genome Sequencing Center for Infectious Disease"/>
            <person name="Wu L."/>
            <person name="Ma J."/>
        </authorList>
    </citation>
    <scope>NUCLEOTIDE SEQUENCE [LARGE SCALE GENOMIC DNA]</scope>
    <source>
        <strain evidence="2">JCM 17626</strain>
    </source>
</reference>
<dbReference type="Proteomes" id="UP001501772">
    <property type="component" value="Unassembled WGS sequence"/>
</dbReference>
<organism evidence="1 2">
    <name type="scientific">Pedobacter jeongneungensis</name>
    <dbReference type="NCBI Taxonomy" id="947309"/>
    <lineage>
        <taxon>Bacteria</taxon>
        <taxon>Pseudomonadati</taxon>
        <taxon>Bacteroidota</taxon>
        <taxon>Sphingobacteriia</taxon>
        <taxon>Sphingobacteriales</taxon>
        <taxon>Sphingobacteriaceae</taxon>
        <taxon>Pedobacter</taxon>
    </lineage>
</organism>
<accession>A0ABP8B590</accession>
<comment type="caution">
    <text evidence="1">The sequence shown here is derived from an EMBL/GenBank/DDBJ whole genome shotgun (WGS) entry which is preliminary data.</text>
</comment>
<evidence type="ECO:0000313" key="1">
    <source>
        <dbReference type="EMBL" id="GAA4198367.1"/>
    </source>
</evidence>
<protein>
    <submittedName>
        <fullName evidence="1">Uncharacterized protein</fullName>
    </submittedName>
</protein>
<sequence length="448" mass="50778">MKKFLKITAAIVILLLVFFAGVLKYRKYQVTQTLIPKNATGIIKINVDELYQTIVLNMIGNPGYYLKSDVKKGAAIKIDKYATGLSIPASIYFYNLATQPAGTVFSRLDIKNSTDFENFIKNVLHLQIIKKAKGISMAKSRLGNFMLCYNNKAVAMVITTQIRNFEPILTDILNQKNMIKASESKLNEVLDQNGHIIFANAENNGRIDFKSGSVNFSYVFLAKDILPAAQSVHHQINPISTVSFWLNANLKPGDHKIYKFKNFSLEQDSLIKYYNGKLDFEWTNSITQTDSVITYEYNDDFEKVEKVSLQKRNIPSISVNVGWKGNGLKNYLAKQGLINLDSNTVNKNAFPLYKVFVNSNRENLNFSTVKNQNFSTSKVTSTDFLYLNVNLIKLGQQMETPFINSYFKTLRNLEVKGKLLDNKKVQIDGKIELKNGDINALYQILKGL</sequence>
<keyword evidence="2" id="KW-1185">Reference proteome</keyword>
<dbReference type="RefSeq" id="WP_344849496.1">
    <property type="nucleotide sequence ID" value="NZ_BAABBY010000001.1"/>
</dbReference>
<evidence type="ECO:0000313" key="2">
    <source>
        <dbReference type="Proteomes" id="UP001501772"/>
    </source>
</evidence>
<gene>
    <name evidence="1" type="ORF">GCM10022289_06970</name>
</gene>
<proteinExistence type="predicted"/>